<sequence length="119" mass="12890">MSRGSRTLTVLYAAVALWLSFCTVRTWGTVPVWSSLAMVVAALAPVVGVVRETVIADERRAVAVLREREGRRAAWRDAAAAALAQAEVEAACCERWWTSCATEHDAGCAHRRSWGSSTA</sequence>
<evidence type="ECO:0000313" key="2">
    <source>
        <dbReference type="EMBL" id="TWF89706.1"/>
    </source>
</evidence>
<dbReference type="AlphaFoldDB" id="A0A561TRG4"/>
<name>A0A561TRG4_9ACTN</name>
<dbReference type="Proteomes" id="UP000316603">
    <property type="component" value="Unassembled WGS sequence"/>
</dbReference>
<evidence type="ECO:0000256" key="1">
    <source>
        <dbReference type="SAM" id="Phobius"/>
    </source>
</evidence>
<gene>
    <name evidence="2" type="ORF">FHX78_116749</name>
</gene>
<comment type="caution">
    <text evidence="2">The sequence shown here is derived from an EMBL/GenBank/DDBJ whole genome shotgun (WGS) entry which is preliminary data.</text>
</comment>
<keyword evidence="3" id="KW-1185">Reference proteome</keyword>
<keyword evidence="1" id="KW-0812">Transmembrane</keyword>
<keyword evidence="1" id="KW-0472">Membrane</keyword>
<reference evidence="2 3" key="1">
    <citation type="submission" date="2019-06" db="EMBL/GenBank/DDBJ databases">
        <title>Sequencing the genomes of 1000 actinobacteria strains.</title>
        <authorList>
            <person name="Klenk H.-P."/>
        </authorList>
    </citation>
    <scope>NUCLEOTIDE SEQUENCE [LARGE SCALE GENOMIC DNA]</scope>
    <source>
        <strain evidence="2 3">DSM 41695</strain>
    </source>
</reference>
<evidence type="ECO:0000313" key="3">
    <source>
        <dbReference type="Proteomes" id="UP000316603"/>
    </source>
</evidence>
<dbReference type="OrthoDB" id="4330282at2"/>
<feature type="transmembrane region" description="Helical" evidence="1">
    <location>
        <begin position="32"/>
        <end position="50"/>
    </location>
</feature>
<organism evidence="2 3">
    <name type="scientific">Streptomyces capillispiralis</name>
    <dbReference type="NCBI Taxonomy" id="68182"/>
    <lineage>
        <taxon>Bacteria</taxon>
        <taxon>Bacillati</taxon>
        <taxon>Actinomycetota</taxon>
        <taxon>Actinomycetes</taxon>
        <taxon>Kitasatosporales</taxon>
        <taxon>Streptomycetaceae</taxon>
        <taxon>Streptomyces</taxon>
    </lineage>
</organism>
<keyword evidence="1" id="KW-1133">Transmembrane helix</keyword>
<protein>
    <submittedName>
        <fullName evidence="2">Uncharacterized protein</fullName>
    </submittedName>
</protein>
<dbReference type="RefSeq" id="WP_145871198.1">
    <property type="nucleotide sequence ID" value="NZ_BNCE01000012.1"/>
</dbReference>
<proteinExistence type="predicted"/>
<dbReference type="EMBL" id="VIWV01000001">
    <property type="protein sequence ID" value="TWF89706.1"/>
    <property type="molecule type" value="Genomic_DNA"/>
</dbReference>
<accession>A0A561TRG4</accession>